<dbReference type="Pfam" id="PF13517">
    <property type="entry name" value="FG-GAP_3"/>
    <property type="match status" value="1"/>
</dbReference>
<keyword evidence="3 8" id="KW-0812">Transmembrane</keyword>
<dbReference type="Proteomes" id="UP001367676">
    <property type="component" value="Unassembled WGS sequence"/>
</dbReference>
<gene>
    <name evidence="11" type="ORF">V9T40_012186</name>
</gene>
<evidence type="ECO:0000259" key="10">
    <source>
        <dbReference type="Pfam" id="PF23122"/>
    </source>
</evidence>
<keyword evidence="6 8" id="KW-0472">Membrane</keyword>
<evidence type="ECO:0000313" key="12">
    <source>
        <dbReference type="Proteomes" id="UP001367676"/>
    </source>
</evidence>
<reference evidence="11 12" key="1">
    <citation type="submission" date="2024-03" db="EMBL/GenBank/DDBJ databases">
        <title>Adaptation during the transition from Ophiocordyceps entomopathogen to insect associate is accompanied by gene loss and intensified selection.</title>
        <authorList>
            <person name="Ward C.M."/>
            <person name="Onetto C.A."/>
            <person name="Borneman A.R."/>
        </authorList>
    </citation>
    <scope>NUCLEOTIDE SEQUENCE [LARGE SCALE GENOMIC DNA]</scope>
    <source>
        <strain evidence="11">AWRI1</strain>
        <tissue evidence="11">Single Adult Female</tissue>
    </source>
</reference>
<evidence type="ECO:0000256" key="8">
    <source>
        <dbReference type="SAM" id="Phobius"/>
    </source>
</evidence>
<feature type="signal peptide" evidence="9">
    <location>
        <begin position="1"/>
        <end position="20"/>
    </location>
</feature>
<dbReference type="InterPro" id="IPR013517">
    <property type="entry name" value="FG-GAP"/>
</dbReference>
<evidence type="ECO:0000313" key="11">
    <source>
        <dbReference type="EMBL" id="KAK7575900.1"/>
    </source>
</evidence>
<keyword evidence="12" id="KW-1185">Reference proteome</keyword>
<accession>A0AAN9T7D0</accession>
<evidence type="ECO:0000256" key="9">
    <source>
        <dbReference type="SAM" id="SignalP"/>
    </source>
</evidence>
<evidence type="ECO:0000256" key="3">
    <source>
        <dbReference type="ARBA" id="ARBA00022692"/>
    </source>
</evidence>
<name>A0AAN9T7D0_9HEMI</name>
<protein>
    <recommendedName>
        <fullName evidence="10">T-cell immunomodulatory protein TIP C2 domain-containing protein</fullName>
    </recommendedName>
</protein>
<dbReference type="Gene3D" id="2.130.10.130">
    <property type="entry name" value="Integrin alpha, N-terminal"/>
    <property type="match status" value="1"/>
</dbReference>
<proteinExistence type="inferred from homology"/>
<dbReference type="InterPro" id="IPR057089">
    <property type="entry name" value="C2_TIP"/>
</dbReference>
<keyword evidence="5 8" id="KW-1133">Transmembrane helix</keyword>
<organism evidence="11 12">
    <name type="scientific">Parthenolecanium corni</name>
    <dbReference type="NCBI Taxonomy" id="536013"/>
    <lineage>
        <taxon>Eukaryota</taxon>
        <taxon>Metazoa</taxon>
        <taxon>Ecdysozoa</taxon>
        <taxon>Arthropoda</taxon>
        <taxon>Hexapoda</taxon>
        <taxon>Insecta</taxon>
        <taxon>Pterygota</taxon>
        <taxon>Neoptera</taxon>
        <taxon>Paraneoptera</taxon>
        <taxon>Hemiptera</taxon>
        <taxon>Sternorrhyncha</taxon>
        <taxon>Coccoidea</taxon>
        <taxon>Coccidae</taxon>
        <taxon>Parthenolecanium</taxon>
    </lineage>
</organism>
<dbReference type="PANTHER" id="PTHR13412">
    <property type="entry name" value="T-CELL IMMUNOMODULATORY PROTEIN HOMOLOG"/>
    <property type="match status" value="1"/>
</dbReference>
<dbReference type="AlphaFoldDB" id="A0AAN9T7D0"/>
<keyword evidence="7" id="KW-0325">Glycoprotein</keyword>
<feature type="transmembrane region" description="Helical" evidence="8">
    <location>
        <begin position="552"/>
        <end position="576"/>
    </location>
</feature>
<dbReference type="SUPFAM" id="SSF69318">
    <property type="entry name" value="Integrin alpha N-terminal domain"/>
    <property type="match status" value="1"/>
</dbReference>
<dbReference type="EMBL" id="JBBCAQ010000036">
    <property type="protein sequence ID" value="KAK7575900.1"/>
    <property type="molecule type" value="Genomic_DNA"/>
</dbReference>
<evidence type="ECO:0000256" key="2">
    <source>
        <dbReference type="ARBA" id="ARBA00006496"/>
    </source>
</evidence>
<evidence type="ECO:0000256" key="4">
    <source>
        <dbReference type="ARBA" id="ARBA00022729"/>
    </source>
</evidence>
<comment type="similarity">
    <text evidence="2">Belongs to the TIP family.</text>
</comment>
<dbReference type="Pfam" id="PF23122">
    <property type="entry name" value="C2_ITFG1"/>
    <property type="match status" value="1"/>
</dbReference>
<feature type="chain" id="PRO_5042901093" description="T-cell immunomodulatory protein TIP C2 domain-containing protein" evidence="9">
    <location>
        <begin position="21"/>
        <end position="598"/>
    </location>
</feature>
<dbReference type="InterPro" id="IPR024881">
    <property type="entry name" value="Tip"/>
</dbReference>
<feature type="domain" description="T-cell immunomodulatory protein TIP C2" evidence="10">
    <location>
        <begin position="453"/>
        <end position="546"/>
    </location>
</feature>
<comment type="caution">
    <text evidence="11">The sequence shown here is derived from an EMBL/GenBank/DDBJ whole genome shotgun (WGS) entry which is preliminary data.</text>
</comment>
<dbReference type="GO" id="GO:0005886">
    <property type="term" value="C:plasma membrane"/>
    <property type="evidence" value="ECO:0007669"/>
    <property type="project" value="TreeGrafter"/>
</dbReference>
<keyword evidence="4 9" id="KW-0732">Signal</keyword>
<evidence type="ECO:0000256" key="6">
    <source>
        <dbReference type="ARBA" id="ARBA00023136"/>
    </source>
</evidence>
<evidence type="ECO:0000256" key="7">
    <source>
        <dbReference type="ARBA" id="ARBA00023180"/>
    </source>
</evidence>
<evidence type="ECO:0000256" key="1">
    <source>
        <dbReference type="ARBA" id="ARBA00004479"/>
    </source>
</evidence>
<sequence length="598" mass="67832">MKEYSYLISVLLCCIHTTSASDFVNRAFGHQTDILPAAFGDFNSDELTDLFVIEKNNRNVTILLASPKEPFFYHSGLYCELPAGYAVTSVIPGDFDGDALMDFLVTAINLEDKRPAQKTYVFINWGNLNRVNCSKRYAFEMLEEPLILDYDQNLIADLFGRKNDTTNVFWIFSNNRSEPIREIPLVMPENKKLVMRKPHSHAFIDMNNDNAPDLFLTTEDGFATWCYDEKDEDFIYDPRYQMPYPEDREKYTIGQNLFMDLETAGSLQVIVPVCKGGGIKCSSSAIYVYADDRWVNLNVSFSDNSNKTWNFIAGTGQAYLDTLTMRAADFDNDGYVDLLATLQEGFISRTFLLKNVACVGCCSLRRTFSIQWDAFGSANTNTVMGTFYDFLQDGIMDVIFVHSISDYLYRVSAFQNSLDYDANFVKVMVISGLKSAESATNSAASLLIPKPTFGTSLPGPKVQYRTTNQDGHQQLGVAVQLPQSAHFALYLPYTIFGLGRTPNFVDELTIGMFNNTHTWNQIIPNSQMVVIPYPQKSPDRWKAQLFVTPSKIVLQTVAALFGTCVFIAFIIALLHWKERREDRIEKLQEAHRFHFDAM</sequence>
<dbReference type="InterPro" id="IPR028994">
    <property type="entry name" value="Integrin_alpha_N"/>
</dbReference>
<evidence type="ECO:0000256" key="5">
    <source>
        <dbReference type="ARBA" id="ARBA00022989"/>
    </source>
</evidence>
<dbReference type="PANTHER" id="PTHR13412:SF0">
    <property type="entry name" value="T-CELL IMMUNOMODULATORY PROTEIN"/>
    <property type="match status" value="1"/>
</dbReference>
<comment type="subcellular location">
    <subcellularLocation>
        <location evidence="1">Membrane</location>
        <topology evidence="1">Single-pass type I membrane protein</topology>
    </subcellularLocation>
</comment>